<evidence type="ECO:0000256" key="10">
    <source>
        <dbReference type="SAM" id="Phobius"/>
    </source>
</evidence>
<dbReference type="SUPFAM" id="SSF141523">
    <property type="entry name" value="L,D-transpeptidase catalytic domain-like"/>
    <property type="match status" value="1"/>
</dbReference>
<evidence type="ECO:0000259" key="11">
    <source>
        <dbReference type="PROSITE" id="PS52029"/>
    </source>
</evidence>
<dbReference type="OrthoDB" id="9787225at2"/>
<evidence type="ECO:0000256" key="1">
    <source>
        <dbReference type="ARBA" id="ARBA00004752"/>
    </source>
</evidence>
<dbReference type="PANTHER" id="PTHR30582">
    <property type="entry name" value="L,D-TRANSPEPTIDASE"/>
    <property type="match status" value="1"/>
</dbReference>
<keyword evidence="10" id="KW-0472">Membrane</keyword>
<dbReference type="Pfam" id="PF03734">
    <property type="entry name" value="YkuD"/>
    <property type="match status" value="1"/>
</dbReference>
<dbReference type="GO" id="GO:0071555">
    <property type="term" value="P:cell wall organization"/>
    <property type="evidence" value="ECO:0007669"/>
    <property type="project" value="UniProtKB-UniRule"/>
</dbReference>
<keyword evidence="10" id="KW-0812">Transmembrane</keyword>
<dbReference type="InterPro" id="IPR005490">
    <property type="entry name" value="LD_TPept_cat_dom"/>
</dbReference>
<keyword evidence="5" id="KW-0378">Hydrolase</keyword>
<dbReference type="GO" id="GO:0008360">
    <property type="term" value="P:regulation of cell shape"/>
    <property type="evidence" value="ECO:0007669"/>
    <property type="project" value="UniProtKB-UniRule"/>
</dbReference>
<evidence type="ECO:0000256" key="3">
    <source>
        <dbReference type="ARBA" id="ARBA00022676"/>
    </source>
</evidence>
<dbReference type="RefSeq" id="WP_114496251.1">
    <property type="nucleotide sequence ID" value="NZ_QPJW01000002.1"/>
</dbReference>
<dbReference type="Proteomes" id="UP000253090">
    <property type="component" value="Unassembled WGS sequence"/>
</dbReference>
<keyword evidence="13" id="KW-1185">Reference proteome</keyword>
<evidence type="ECO:0000256" key="6">
    <source>
        <dbReference type="ARBA" id="ARBA00022960"/>
    </source>
</evidence>
<comment type="caution">
    <text evidence="12">The sequence shown here is derived from an EMBL/GenBank/DDBJ whole genome shotgun (WGS) entry which is preliminary data.</text>
</comment>
<evidence type="ECO:0000256" key="4">
    <source>
        <dbReference type="ARBA" id="ARBA00022679"/>
    </source>
</evidence>
<protein>
    <submittedName>
        <fullName evidence="12">L,D-transpeptidase-like protein</fullName>
    </submittedName>
</protein>
<keyword evidence="6 9" id="KW-0133">Cell shape</keyword>
<comment type="similarity">
    <text evidence="2">Belongs to the YkuD family.</text>
</comment>
<dbReference type="InterPro" id="IPR050979">
    <property type="entry name" value="LD-transpeptidase"/>
</dbReference>
<sequence>MSNSAYLKKYVENHPKNKMAWYLLGKEYEANGQEGKAHYCYIQAGSVFEAFESSKMPADLWKEYQENLLLESRRKEKRHRNLRKAGIAAMLLLVIWLPSAHAPGNGMPASAAGDNVKDEPGSGIENPVIQDAAKPLEQSEGIQDKPPVVKLAYTAKPYFGDATDRQKALGSLFDEGKDRVALETAVLGMKRSGKWAVWSDDMPVVFGVKQSPETGAAAFQSYDAKACDCTPPDVSELQQGAGEWTARQESLALLSSAMKQYKLQKGQWPAALKDLTGSFPDNWIAGSNPVMKEAFKPMLEKLKQPKGVTVNAGEAQAAQEDDNNAAFLPGVDPFFDKPLEVIVDTKNHTLAVVSGNIIVRIYKVGLGGEKTPEGTYRITDKVVNPNGRDDGEFGSRGMQLSDTNYAIHGTNEPESIGKDQSLGCVRMSKQDVEELFDLVPKGTKVTIGKGILPKLESVPEKRFALGDRQDQTNPHRTYHWLD</sequence>
<evidence type="ECO:0000313" key="13">
    <source>
        <dbReference type="Proteomes" id="UP000253090"/>
    </source>
</evidence>
<keyword evidence="7 9" id="KW-0573">Peptidoglycan synthesis</keyword>
<evidence type="ECO:0000256" key="5">
    <source>
        <dbReference type="ARBA" id="ARBA00022801"/>
    </source>
</evidence>
<name>A0A369BQ52_9BACL</name>
<evidence type="ECO:0000256" key="7">
    <source>
        <dbReference type="ARBA" id="ARBA00022984"/>
    </source>
</evidence>
<feature type="active site" description="Proton donor/acceptor" evidence="9">
    <location>
        <position position="408"/>
    </location>
</feature>
<gene>
    <name evidence="12" type="ORF">DFP94_102460</name>
</gene>
<organism evidence="12 13">
    <name type="scientific">Fontibacillus phaseoli</name>
    <dbReference type="NCBI Taxonomy" id="1416533"/>
    <lineage>
        <taxon>Bacteria</taxon>
        <taxon>Bacillati</taxon>
        <taxon>Bacillota</taxon>
        <taxon>Bacilli</taxon>
        <taxon>Bacillales</taxon>
        <taxon>Paenibacillaceae</taxon>
        <taxon>Fontibacillus</taxon>
    </lineage>
</organism>
<dbReference type="AlphaFoldDB" id="A0A369BQ52"/>
<dbReference type="UniPathway" id="UPA00219"/>
<dbReference type="PANTHER" id="PTHR30582:SF24">
    <property type="entry name" value="L,D-TRANSPEPTIDASE ERFK_SRFK-RELATED"/>
    <property type="match status" value="1"/>
</dbReference>
<dbReference type="GO" id="GO:0005576">
    <property type="term" value="C:extracellular region"/>
    <property type="evidence" value="ECO:0007669"/>
    <property type="project" value="TreeGrafter"/>
</dbReference>
<keyword evidence="8 9" id="KW-0961">Cell wall biogenesis/degradation</keyword>
<dbReference type="GO" id="GO:0018104">
    <property type="term" value="P:peptidoglycan-protein cross-linking"/>
    <property type="evidence" value="ECO:0007669"/>
    <property type="project" value="TreeGrafter"/>
</dbReference>
<keyword evidence="3" id="KW-0328">Glycosyltransferase</keyword>
<evidence type="ECO:0000256" key="8">
    <source>
        <dbReference type="ARBA" id="ARBA00023316"/>
    </source>
</evidence>
<dbReference type="EMBL" id="QPJW01000002">
    <property type="protein sequence ID" value="RCX21704.1"/>
    <property type="molecule type" value="Genomic_DNA"/>
</dbReference>
<feature type="active site" description="Nucleophile" evidence="9">
    <location>
        <position position="424"/>
    </location>
</feature>
<keyword evidence="10" id="KW-1133">Transmembrane helix</keyword>
<evidence type="ECO:0000256" key="2">
    <source>
        <dbReference type="ARBA" id="ARBA00005992"/>
    </source>
</evidence>
<dbReference type="GO" id="GO:0071972">
    <property type="term" value="F:peptidoglycan L,D-transpeptidase activity"/>
    <property type="evidence" value="ECO:0007669"/>
    <property type="project" value="TreeGrafter"/>
</dbReference>
<dbReference type="InterPro" id="IPR038063">
    <property type="entry name" value="Transpep_catalytic_dom"/>
</dbReference>
<feature type="transmembrane region" description="Helical" evidence="10">
    <location>
        <begin position="82"/>
        <end position="99"/>
    </location>
</feature>
<comment type="pathway">
    <text evidence="1 9">Cell wall biogenesis; peptidoglycan biosynthesis.</text>
</comment>
<reference evidence="12 13" key="1">
    <citation type="submission" date="2018-07" db="EMBL/GenBank/DDBJ databases">
        <title>Genomic Encyclopedia of Type Strains, Phase III (KMG-III): the genomes of soil and plant-associated and newly described type strains.</title>
        <authorList>
            <person name="Whitman W."/>
        </authorList>
    </citation>
    <scope>NUCLEOTIDE SEQUENCE [LARGE SCALE GENOMIC DNA]</scope>
    <source>
        <strain evidence="12 13">CECT 8333</strain>
    </source>
</reference>
<dbReference type="Gene3D" id="2.40.440.10">
    <property type="entry name" value="L,D-transpeptidase catalytic domain-like"/>
    <property type="match status" value="1"/>
</dbReference>
<keyword evidence="4" id="KW-0808">Transferase</keyword>
<evidence type="ECO:0000313" key="12">
    <source>
        <dbReference type="EMBL" id="RCX21704.1"/>
    </source>
</evidence>
<proteinExistence type="inferred from homology"/>
<dbReference type="GO" id="GO:0016757">
    <property type="term" value="F:glycosyltransferase activity"/>
    <property type="evidence" value="ECO:0007669"/>
    <property type="project" value="UniProtKB-KW"/>
</dbReference>
<feature type="domain" description="L,D-TPase catalytic" evidence="11">
    <location>
        <begin position="339"/>
        <end position="448"/>
    </location>
</feature>
<evidence type="ECO:0000256" key="9">
    <source>
        <dbReference type="PROSITE-ProRule" id="PRU01373"/>
    </source>
</evidence>
<accession>A0A369BQ52</accession>
<dbReference type="CDD" id="cd16913">
    <property type="entry name" value="YkuD_like"/>
    <property type="match status" value="1"/>
</dbReference>
<dbReference type="PROSITE" id="PS52029">
    <property type="entry name" value="LD_TPASE"/>
    <property type="match status" value="1"/>
</dbReference>